<dbReference type="GO" id="GO:0016301">
    <property type="term" value="F:kinase activity"/>
    <property type="evidence" value="ECO:0007669"/>
    <property type="project" value="UniProtKB-KW"/>
</dbReference>
<gene>
    <name evidence="1" type="ORF">LX95_00198</name>
</gene>
<name>A0A2W7IE16_9FLAO</name>
<reference evidence="1 2" key="1">
    <citation type="submission" date="2018-06" db="EMBL/GenBank/DDBJ databases">
        <title>Genomic Encyclopedia of Archaeal and Bacterial Type Strains, Phase II (KMG-II): from individual species to whole genera.</title>
        <authorList>
            <person name="Goeker M."/>
        </authorList>
    </citation>
    <scope>NUCLEOTIDE SEQUENCE [LARGE SCALE GENOMIC DNA]</scope>
    <source>
        <strain evidence="1 2">DSM 15361</strain>
    </source>
</reference>
<accession>A0A2W7IE16</accession>
<dbReference type="RefSeq" id="WP_111539558.1">
    <property type="nucleotide sequence ID" value="NZ_QKYV01000001.1"/>
</dbReference>
<keyword evidence="1" id="KW-0808">Transferase</keyword>
<comment type="caution">
    <text evidence="1">The sequence shown here is derived from an EMBL/GenBank/DDBJ whole genome shotgun (WGS) entry which is preliminary data.</text>
</comment>
<evidence type="ECO:0000313" key="2">
    <source>
        <dbReference type="Proteomes" id="UP000249542"/>
    </source>
</evidence>
<sequence>MHKTYYAHGKLLITGEYLVLDDAKALALPTKLGQKLSVKNTDKSGIKWSSFLADGSLWFSQEFNFDNQQIYYRIKKENLKNEDVIKNLNFILQEVFKLSSKLDFKNGYEINSFLEFPRDWGLGSSSTLIHNLSQWAQINPYQLLKKTFGGSGYDIACADRNTPIIYQRNEENPFVKSVSFQPNFNDQIFFVYLNQKKNSREAIQHYRSLDQVAKKEATIEINKITDSILDPTIGLSKFEQLINKHEEILSKVLKTPTIKEQLFKNYKGSIKSLGGWGGDFILVTGSFKMMSYFKDLGYTTIIPFSEMVFNNNM</sequence>
<keyword evidence="1" id="KW-0418">Kinase</keyword>
<proteinExistence type="predicted"/>
<evidence type="ECO:0000313" key="1">
    <source>
        <dbReference type="EMBL" id="PZW43872.1"/>
    </source>
</evidence>
<dbReference type="InterPro" id="IPR020568">
    <property type="entry name" value="Ribosomal_Su5_D2-typ_SF"/>
</dbReference>
<dbReference type="Gene3D" id="3.30.230.10">
    <property type="match status" value="1"/>
</dbReference>
<dbReference type="NCBIfam" id="NF040656">
    <property type="entry name" value="GHMP_GYDIA"/>
    <property type="match status" value="1"/>
</dbReference>
<dbReference type="Proteomes" id="UP000249542">
    <property type="component" value="Unassembled WGS sequence"/>
</dbReference>
<dbReference type="AlphaFoldDB" id="A0A2W7IE16"/>
<dbReference type="SUPFAM" id="SSF54211">
    <property type="entry name" value="Ribosomal protein S5 domain 2-like"/>
    <property type="match status" value="1"/>
</dbReference>
<dbReference type="EMBL" id="QKYV01000001">
    <property type="protein sequence ID" value="PZW43872.1"/>
    <property type="molecule type" value="Genomic_DNA"/>
</dbReference>
<organism evidence="1 2">
    <name type="scientific">Mesonia algae</name>
    <dbReference type="NCBI Taxonomy" id="213248"/>
    <lineage>
        <taxon>Bacteria</taxon>
        <taxon>Pseudomonadati</taxon>
        <taxon>Bacteroidota</taxon>
        <taxon>Flavobacteriia</taxon>
        <taxon>Flavobacteriales</taxon>
        <taxon>Flavobacteriaceae</taxon>
        <taxon>Mesonia</taxon>
    </lineage>
</organism>
<keyword evidence="2" id="KW-1185">Reference proteome</keyword>
<dbReference type="InterPro" id="IPR014721">
    <property type="entry name" value="Ribsml_uS5_D2-typ_fold_subgr"/>
</dbReference>
<dbReference type="InterPro" id="IPR047765">
    <property type="entry name" value="GHMP_GYDIA-like"/>
</dbReference>
<protein>
    <submittedName>
        <fullName evidence="1">Mevalonate kinase</fullName>
    </submittedName>
</protein>